<evidence type="ECO:0000313" key="1">
    <source>
        <dbReference type="EMBL" id="GBE59139.1"/>
    </source>
</evidence>
<proteinExistence type="predicted"/>
<organism evidence="1 2">
    <name type="scientific">Babesia ovata</name>
    <dbReference type="NCBI Taxonomy" id="189622"/>
    <lineage>
        <taxon>Eukaryota</taxon>
        <taxon>Sar</taxon>
        <taxon>Alveolata</taxon>
        <taxon>Apicomplexa</taxon>
        <taxon>Aconoidasida</taxon>
        <taxon>Piroplasmida</taxon>
        <taxon>Babesiidae</taxon>
        <taxon>Babesia</taxon>
    </lineage>
</organism>
<dbReference type="AntiFam" id="ANF00095">
    <property type="entry name" value="Shadow ORF (opposite ABC transporters)"/>
</dbReference>
<reference evidence="1 2" key="1">
    <citation type="journal article" date="2017" name="BMC Genomics">
        <title>Whole-genome assembly of Babesia ovata and comparative genomics between closely related pathogens.</title>
        <authorList>
            <person name="Yamagishi J."/>
            <person name="Asada M."/>
            <person name="Hakimi H."/>
            <person name="Tanaka T.Q."/>
            <person name="Sugimoto C."/>
            <person name="Kawazu S."/>
        </authorList>
    </citation>
    <scope>NUCLEOTIDE SEQUENCE [LARGE SCALE GENOMIC DNA]</scope>
    <source>
        <strain evidence="1 2">Miyake</strain>
    </source>
</reference>
<dbReference type="AlphaFoldDB" id="A0A2H6K859"/>
<keyword evidence="1" id="KW-0547">Nucleotide-binding</keyword>
<accession>A0A2H6K859</accession>
<sequence>MPIAFLRKHECVELSRILPEAAEGDVPDVLTIDQYLARGRFVEPEQHLGDGGLASPRVADNGDCFPLLHRQRKVLEDFQGSNVTFVRMADVFKLYFARFYDQILGPWFVVNFGLVLHEVQELLQVDHARLSFPVHGPYEVERYGELEEEGIDEDEASEVCRAFRNALERQPHREEEPGVEDGVLAKVEQCE</sequence>
<dbReference type="RefSeq" id="XP_028865382.1">
    <property type="nucleotide sequence ID" value="XM_029009549.1"/>
</dbReference>
<gene>
    <name evidence="1" type="ORF">BOVATA_006320</name>
</gene>
<keyword evidence="2" id="KW-1185">Reference proteome</keyword>
<dbReference type="GeneID" id="39872909"/>
<name>A0A2H6K859_9APIC</name>
<dbReference type="EMBL" id="BDSA01000001">
    <property type="protein sequence ID" value="GBE59139.1"/>
    <property type="molecule type" value="Genomic_DNA"/>
</dbReference>
<evidence type="ECO:0000313" key="2">
    <source>
        <dbReference type="Proteomes" id="UP000236319"/>
    </source>
</evidence>
<protein>
    <submittedName>
        <fullName evidence="1">Multidrug ABC transporter ATP-binding protein, putative</fullName>
    </submittedName>
</protein>
<dbReference type="VEuPathDB" id="PiroplasmaDB:BOVATA_006320"/>
<dbReference type="Proteomes" id="UP000236319">
    <property type="component" value="Unassembled WGS sequence"/>
</dbReference>
<comment type="caution">
    <text evidence="1">The sequence shown here is derived from an EMBL/GenBank/DDBJ whole genome shotgun (WGS) entry which is preliminary data.</text>
</comment>
<keyword evidence="1" id="KW-0067">ATP-binding</keyword>
<dbReference type="GO" id="GO:0005524">
    <property type="term" value="F:ATP binding"/>
    <property type="evidence" value="ECO:0007669"/>
    <property type="project" value="UniProtKB-KW"/>
</dbReference>